<dbReference type="GO" id="GO:0005200">
    <property type="term" value="F:structural constituent of cytoskeleton"/>
    <property type="evidence" value="ECO:0007669"/>
    <property type="project" value="TreeGrafter"/>
</dbReference>
<protein>
    <submittedName>
        <fullName evidence="2">Sulfotransferase</fullName>
    </submittedName>
</protein>
<reference evidence="2 3" key="1">
    <citation type="submission" date="2021-03" db="EMBL/GenBank/DDBJ databases">
        <title>Lysobacter sp. nov. isolated from soil of gangwondo yeongwol, south Korea.</title>
        <authorList>
            <person name="Kim K.R."/>
            <person name="Kim K.H."/>
            <person name="Jeon C.O."/>
        </authorList>
    </citation>
    <scope>NUCLEOTIDE SEQUENCE [LARGE SCALE GENOMIC DNA]</scope>
    <source>
        <strain evidence="2 3">R19</strain>
    </source>
</reference>
<dbReference type="InterPro" id="IPR027417">
    <property type="entry name" value="P-loop_NTPase"/>
</dbReference>
<keyword evidence="1" id="KW-0175">Coiled coil</keyword>
<dbReference type="AlphaFoldDB" id="A0A974Y1F2"/>
<sequence>MQLIVLGMHRSGTSVLARLLNLMGVYFGPEGISTGANEENPKGFWERKDVRQLNDNVLHAVGCDWNRVLELDVAALPKAVLDDFNKRASKLVLELDGHRPWLLKEPRLCLLLPLWRRFLEVPVGIHIYRNPVEVASSLHKRNKIPVPAGLGLWERYVRSALDASADMPRVVVSHRQLMQEPLDAVTRLAQDLELAGVPGLRMPSPREIEAFVQTDLYRERDSRQDLQVYAKAPQLALFRTLEAGKLPGPRNKPGAYTALAEYEAALPPLQPPSNEVKVTETSQGTLQGQLALREQEIKFVRELSSKYEADLKQRDAWLVRMEESQKQAQQEFQQARERISSLEPGIRARDERIKVLEAAHTADRDEVAKLQAGIRARDERIKVLEAAHSADREQIGKLEPGIRARDERIKVLEAAHSADREQIGKLEPGIRARDERIKVLEAAHEQDRAEVARLTGELRSGTAALERATGELAAARAAALELEAEIHKRDERIHAAGFQAEAARESVARLELGVQKRTAQLEILEKEATVLRAQYAKSEQAAAAARVQAEQALEAARVQAEQTLEAARVQAEQTLQAAKLRLKEKNEALTRQIQAITGELGGLRTQLKAKDTAMRELRELLRTREHENGLVAAARLKVERTLETRYAEIAKLSELVIARDQELARSAQELEASERKLQKQHQVSVQLENELAGIRRSRAFRVLNRVQSMSGRLGLSRKPLALLSHDATLLRQSDVFDSAWYLAQYRDVADSGIDPIEHFLRFGASELRNPGPGFDTAGYLKRNPDVSDSGLNPLLHYITHGKSEGRSPK</sequence>
<evidence type="ECO:0000313" key="3">
    <source>
        <dbReference type="Proteomes" id="UP000639274"/>
    </source>
</evidence>
<dbReference type="GO" id="GO:0005856">
    <property type="term" value="C:cytoskeleton"/>
    <property type="evidence" value="ECO:0007669"/>
    <property type="project" value="TreeGrafter"/>
</dbReference>
<dbReference type="EMBL" id="CP071518">
    <property type="protein sequence ID" value="QSX79646.1"/>
    <property type="molecule type" value="Genomic_DNA"/>
</dbReference>
<feature type="coiled-coil region" evidence="1">
    <location>
        <begin position="660"/>
        <end position="690"/>
    </location>
</feature>
<dbReference type="KEGG" id="lsf:I8J32_007330"/>
<dbReference type="Proteomes" id="UP000639274">
    <property type="component" value="Chromosome"/>
</dbReference>
<feature type="coiled-coil region" evidence="1">
    <location>
        <begin position="437"/>
        <end position="599"/>
    </location>
</feature>
<evidence type="ECO:0000313" key="2">
    <source>
        <dbReference type="EMBL" id="QSX79646.1"/>
    </source>
</evidence>
<gene>
    <name evidence="2" type="ORF">I8J32_007330</name>
</gene>
<organism evidence="2 3">
    <name type="scientific">Agrilutibacter solisilvae</name>
    <dbReference type="NCBI Taxonomy" id="2763317"/>
    <lineage>
        <taxon>Bacteria</taxon>
        <taxon>Pseudomonadati</taxon>
        <taxon>Pseudomonadota</taxon>
        <taxon>Gammaproteobacteria</taxon>
        <taxon>Lysobacterales</taxon>
        <taxon>Lysobacteraceae</taxon>
        <taxon>Agrilutibacter</taxon>
    </lineage>
</organism>
<dbReference type="RefSeq" id="WP_207526848.1">
    <property type="nucleotide sequence ID" value="NZ_CP071518.1"/>
</dbReference>
<dbReference type="Gene3D" id="1.20.5.340">
    <property type="match status" value="1"/>
</dbReference>
<dbReference type="PANTHER" id="PTHR47357">
    <property type="entry name" value="COP1-INTERACTIVE PROTEIN 1"/>
    <property type="match status" value="1"/>
</dbReference>
<proteinExistence type="predicted"/>
<evidence type="ECO:0000256" key="1">
    <source>
        <dbReference type="SAM" id="Coils"/>
    </source>
</evidence>
<dbReference type="SUPFAM" id="SSF52540">
    <property type="entry name" value="P-loop containing nucleoside triphosphate hydrolases"/>
    <property type="match status" value="1"/>
</dbReference>
<accession>A0A974Y1F2</accession>
<keyword evidence="3" id="KW-1185">Reference proteome</keyword>
<name>A0A974Y1F2_9GAMM</name>
<dbReference type="Gene3D" id="3.40.50.300">
    <property type="entry name" value="P-loop containing nucleotide triphosphate hydrolases"/>
    <property type="match status" value="1"/>
</dbReference>
<dbReference type="PANTHER" id="PTHR47357:SF1">
    <property type="entry name" value="SPINDLE POLE BODY COMPONENT 110"/>
    <property type="match status" value="1"/>
</dbReference>